<evidence type="ECO:0008006" key="3">
    <source>
        <dbReference type="Google" id="ProtNLM"/>
    </source>
</evidence>
<dbReference type="SUPFAM" id="SSF52058">
    <property type="entry name" value="L domain-like"/>
    <property type="match status" value="1"/>
</dbReference>
<comment type="caution">
    <text evidence="1">The sequence shown here is derived from an EMBL/GenBank/DDBJ whole genome shotgun (WGS) entry which is preliminary data.</text>
</comment>
<dbReference type="InterPro" id="IPR032675">
    <property type="entry name" value="LRR_dom_sf"/>
</dbReference>
<dbReference type="Proteomes" id="UP000639403">
    <property type="component" value="Unassembled WGS sequence"/>
</dbReference>
<proteinExistence type="predicted"/>
<dbReference type="EMBL" id="JADOXO010000321">
    <property type="protein sequence ID" value="KAF9806660.1"/>
    <property type="molecule type" value="Genomic_DNA"/>
</dbReference>
<dbReference type="AlphaFoldDB" id="A0A8H7NVU2"/>
<name>A0A8H7NVU2_9APHY</name>
<gene>
    <name evidence="1" type="ORF">IEO21_08615</name>
</gene>
<evidence type="ECO:0000313" key="2">
    <source>
        <dbReference type="Proteomes" id="UP000639403"/>
    </source>
</evidence>
<reference evidence="1" key="1">
    <citation type="submission" date="2020-11" db="EMBL/GenBank/DDBJ databases">
        <authorList>
            <person name="Koelle M."/>
            <person name="Horta M.A.C."/>
            <person name="Nowrousian M."/>
            <person name="Ohm R.A."/>
            <person name="Benz P."/>
            <person name="Pilgard A."/>
        </authorList>
    </citation>
    <scope>NUCLEOTIDE SEQUENCE</scope>
    <source>
        <strain evidence="1">FPRL280</strain>
    </source>
</reference>
<protein>
    <recommendedName>
        <fullName evidence="3">F-box domain-containing protein</fullName>
    </recommendedName>
</protein>
<dbReference type="Gene3D" id="3.80.10.10">
    <property type="entry name" value="Ribonuclease Inhibitor"/>
    <property type="match status" value="1"/>
</dbReference>
<reference evidence="1" key="2">
    <citation type="journal article" name="Front. Microbiol.">
        <title>Degradative Capacity of Two Strains of Rhodonia placenta: From Phenotype to Genotype.</title>
        <authorList>
            <person name="Kolle M."/>
            <person name="Horta M.A.C."/>
            <person name="Nowrousian M."/>
            <person name="Ohm R.A."/>
            <person name="Benz J.P."/>
            <person name="Pilgard A."/>
        </authorList>
    </citation>
    <scope>NUCLEOTIDE SEQUENCE</scope>
    <source>
        <strain evidence="1">FPRL280</strain>
    </source>
</reference>
<evidence type="ECO:0000313" key="1">
    <source>
        <dbReference type="EMBL" id="KAF9806660.1"/>
    </source>
</evidence>
<sequence length="986" mass="109767">MQNANVSESTQIAPQYRTTFLDLNDDVLTTIVSDFTTKDSLQLSLVARRVHLLAKRQALSSVTMKSMQAVMRICTYMLDDVVGRLQWIRRLSVSVVLPYQGSGIFTQHDYPQKLEEALTALGLLTALFRHANGLRLLYVYPLEDLLVFHPPLLDAMYAFANLAELKLLKCGGCETIKLLDGLRSQPRSLVLEVQAHNANKDAIISRIGKFHELRALSLYGLYTPRRSVRMDTEHFMRSLHHIWPNVTNLTLANCGIQLPAVLRAFPNLRTLTFTEWGSPHTAAPDRPTYSVPLQGTAGLEYVEGSGHLLENWPTARPVYHILIQSILAIPSRSAMGGPTRCGDSEIPILLQMVRNAEPVVLTFRIMAFESLRDSFWRSLAAEATRLRCLEVGLCLFRQTENLTAAFLQWMTNIPPSLSGVTSLIYLDISIDVSISRFISCVITMRPKPVDLETSQEYAERLASLIIAQISSLRYISLGFSSPGPRSSWMWKVEDDEGERTLRAVPPNIAQRLKVVLKSPNYDLQRESEEMATHSEPGQASACYRAWNIDELYTRIVSHVNSRNPRSLTNLALTCRSYSEIPLRTLWYELRDLAPLLKLLPRHMWREVSDVHGTKRLDITASGLKDDCFARMDYYSHFVKKLSLPFDHENVLSPSVMEFLASIKHHCLLPQVRSFRWEARSGVFVNCTAPLFGPSLEALTINSATIGLDLSAVLKTLPKRAPRLTRLYIREVGQEETTATSVGQFLLAETTSLTTFSFTGTLTSDSILALAKMPNLVAAVVGTSAEQLSKVSFPVGSFPALETLDIKLDKLDGSLSPLLNAIDSMSFTQFRLTVALPGSPGLLTGHMRALSRFHLVFLQVLLGRIDATGSSYLGSSQDVVSLGTLRPLLDIQSLQYLGVRAPRLEVNEYMLDAISQSLPHIKALSLVNMSGEMSPGLGVLLPLAQQCRELCHVRMAFNVSIVPPIPTDIRSNNTICTLSVAKTQPVV</sequence>
<accession>A0A8H7NVU2</accession>
<dbReference type="SUPFAM" id="SSF52047">
    <property type="entry name" value="RNI-like"/>
    <property type="match status" value="1"/>
</dbReference>
<organism evidence="1 2">
    <name type="scientific">Rhodonia placenta</name>
    <dbReference type="NCBI Taxonomy" id="104341"/>
    <lineage>
        <taxon>Eukaryota</taxon>
        <taxon>Fungi</taxon>
        <taxon>Dikarya</taxon>
        <taxon>Basidiomycota</taxon>
        <taxon>Agaricomycotina</taxon>
        <taxon>Agaricomycetes</taxon>
        <taxon>Polyporales</taxon>
        <taxon>Adustoporiaceae</taxon>
        <taxon>Rhodonia</taxon>
    </lineage>
</organism>